<evidence type="ECO:0000313" key="2">
    <source>
        <dbReference type="EnsemblMetazoa" id="XP_020908437.1"/>
    </source>
</evidence>
<accession>A0A913XQ49</accession>
<dbReference type="OrthoDB" id="10057979at2759"/>
<dbReference type="Proteomes" id="UP000887567">
    <property type="component" value="Unplaced"/>
</dbReference>
<dbReference type="KEGG" id="epa:114574174"/>
<name>A0A913XQ49_EXADI</name>
<dbReference type="PANTHER" id="PTHR37984">
    <property type="entry name" value="PROTEIN CBG26694"/>
    <property type="match status" value="1"/>
</dbReference>
<dbReference type="PANTHER" id="PTHR37984:SF5">
    <property type="entry name" value="PROTEIN NYNRIN-LIKE"/>
    <property type="match status" value="1"/>
</dbReference>
<dbReference type="RefSeq" id="XP_020908437.1">
    <property type="nucleotide sequence ID" value="XM_021052778.1"/>
</dbReference>
<keyword evidence="3" id="KW-1185">Reference proteome</keyword>
<dbReference type="FunFam" id="3.30.420.10:FF:000063">
    <property type="entry name" value="Retrovirus-related Pol polyprotein from transposon 297-like Protein"/>
    <property type="match status" value="1"/>
</dbReference>
<dbReference type="Pfam" id="PF17921">
    <property type="entry name" value="Integrase_H2C2"/>
    <property type="match status" value="1"/>
</dbReference>
<feature type="domain" description="Integrase catalytic" evidence="1">
    <location>
        <begin position="59"/>
        <end position="211"/>
    </location>
</feature>
<proteinExistence type="predicted"/>
<dbReference type="InterPro" id="IPR012337">
    <property type="entry name" value="RNaseH-like_sf"/>
</dbReference>
<evidence type="ECO:0000313" key="3">
    <source>
        <dbReference type="Proteomes" id="UP000887567"/>
    </source>
</evidence>
<dbReference type="EnsemblMetazoa" id="XM_021052778.1">
    <property type="protein sequence ID" value="XP_020908437.1"/>
    <property type="gene ID" value="LOC114574174"/>
</dbReference>
<protein>
    <recommendedName>
        <fullName evidence="1">Integrase catalytic domain-containing protein</fullName>
    </recommendedName>
</protein>
<dbReference type="Pfam" id="PF00665">
    <property type="entry name" value="rve"/>
    <property type="match status" value="1"/>
</dbReference>
<dbReference type="AlphaFoldDB" id="A0A913XQ49"/>
<dbReference type="GeneID" id="114574174"/>
<dbReference type="SUPFAM" id="SSF53098">
    <property type="entry name" value="Ribonuclease H-like"/>
    <property type="match status" value="1"/>
</dbReference>
<dbReference type="InterPro" id="IPR001584">
    <property type="entry name" value="Integrase_cat-core"/>
</dbReference>
<organism evidence="2 3">
    <name type="scientific">Exaiptasia diaphana</name>
    <name type="common">Tropical sea anemone</name>
    <name type="synonym">Aiptasia pulchella</name>
    <dbReference type="NCBI Taxonomy" id="2652724"/>
    <lineage>
        <taxon>Eukaryota</taxon>
        <taxon>Metazoa</taxon>
        <taxon>Cnidaria</taxon>
        <taxon>Anthozoa</taxon>
        <taxon>Hexacorallia</taxon>
        <taxon>Actiniaria</taxon>
        <taxon>Aiptasiidae</taxon>
        <taxon>Exaiptasia</taxon>
    </lineage>
</organism>
<dbReference type="OMA" id="NEICHIF"/>
<reference evidence="2" key="1">
    <citation type="submission" date="2022-11" db="UniProtKB">
        <authorList>
            <consortium name="EnsemblMetazoa"/>
        </authorList>
    </citation>
    <scope>IDENTIFICATION</scope>
</reference>
<dbReference type="GO" id="GO:0003676">
    <property type="term" value="F:nucleic acid binding"/>
    <property type="evidence" value="ECO:0007669"/>
    <property type="project" value="InterPro"/>
</dbReference>
<dbReference type="Gene3D" id="3.30.420.10">
    <property type="entry name" value="Ribonuclease H-like superfamily/Ribonuclease H"/>
    <property type="match status" value="1"/>
</dbReference>
<dbReference type="InterPro" id="IPR036397">
    <property type="entry name" value="RNaseH_sf"/>
</dbReference>
<dbReference type="InterPro" id="IPR041588">
    <property type="entry name" value="Integrase_H2C2"/>
</dbReference>
<dbReference type="Gene3D" id="1.10.340.70">
    <property type="match status" value="1"/>
</dbReference>
<dbReference type="GO" id="GO:0015074">
    <property type="term" value="P:DNA integration"/>
    <property type="evidence" value="ECO:0007669"/>
    <property type="project" value="InterPro"/>
</dbReference>
<sequence>MLEKLHDSHLGIVKMKALARSYVWWPYINQQLEMVANSCSGCQQNQKMPSKVPLHPWEWATFPWQRIHIDFAGPFKDSMFFVVVDAHSKWPEVIPMKSTTSSKTIEVLRNLFARFGIPEQLVSDNGPQFVSDEFQTFMKSNGIRHITSAPYHPATNGLAERSVQTFKQALKSMEGNSSPLKEKLAKFLINYRNTPHLTTGESPAQMMLGRTRTYSFGPSQT</sequence>
<dbReference type="PROSITE" id="PS50994">
    <property type="entry name" value="INTEGRASE"/>
    <property type="match status" value="1"/>
</dbReference>
<evidence type="ECO:0000259" key="1">
    <source>
        <dbReference type="PROSITE" id="PS50994"/>
    </source>
</evidence>
<dbReference type="InterPro" id="IPR050951">
    <property type="entry name" value="Retrovirus_Pol_polyprotein"/>
</dbReference>